<accession>E4NGM4</accession>
<dbReference type="eggNOG" id="ENOG5032YJA">
    <property type="taxonomic scope" value="Bacteria"/>
</dbReference>
<evidence type="ECO:0000313" key="3">
    <source>
        <dbReference type="Proteomes" id="UP000007076"/>
    </source>
</evidence>
<dbReference type="Proteomes" id="UP000007076">
    <property type="component" value="Chromosome"/>
</dbReference>
<feature type="compositionally biased region" description="Basic residues" evidence="1">
    <location>
        <begin position="1"/>
        <end position="14"/>
    </location>
</feature>
<dbReference type="KEGG" id="ksk:KSE_48760"/>
<dbReference type="HOGENOM" id="CLU_168842_1_0_11"/>
<dbReference type="EMBL" id="AP010968">
    <property type="protein sequence ID" value="BAJ30654.1"/>
    <property type="molecule type" value="Genomic_DNA"/>
</dbReference>
<organism evidence="2 3">
    <name type="scientific">Kitasatospora setae (strain ATCC 33774 / DSM 43861 / JCM 3304 / KCC A-0304 / NBRC 14216 / KM-6054)</name>
    <name type="common">Streptomyces setae</name>
    <dbReference type="NCBI Taxonomy" id="452652"/>
    <lineage>
        <taxon>Bacteria</taxon>
        <taxon>Bacillati</taxon>
        <taxon>Actinomycetota</taxon>
        <taxon>Actinomycetes</taxon>
        <taxon>Kitasatosporales</taxon>
        <taxon>Streptomycetaceae</taxon>
        <taxon>Kitasatospora</taxon>
    </lineage>
</organism>
<evidence type="ECO:0000313" key="2">
    <source>
        <dbReference type="EMBL" id="BAJ30654.1"/>
    </source>
</evidence>
<reference evidence="2 3" key="1">
    <citation type="journal article" date="2010" name="DNA Res.">
        <title>Genome sequence of Kitasatospora setae NBRC 14216T: an evolutionary snapshot of the family Streptomycetaceae.</title>
        <authorList>
            <person name="Ichikawa N."/>
            <person name="Oguchi A."/>
            <person name="Ikeda H."/>
            <person name="Ishikawa J."/>
            <person name="Kitani S."/>
            <person name="Watanabe Y."/>
            <person name="Nakamura S."/>
            <person name="Katano Y."/>
            <person name="Kishi E."/>
            <person name="Sasagawa M."/>
            <person name="Ankai A."/>
            <person name="Fukui S."/>
            <person name="Hashimoto Y."/>
            <person name="Kamata S."/>
            <person name="Otoguro M."/>
            <person name="Tanikawa S."/>
            <person name="Nihira T."/>
            <person name="Horinouchi S."/>
            <person name="Ohnishi Y."/>
            <person name="Hayakawa M."/>
            <person name="Kuzuyama T."/>
            <person name="Arisawa A."/>
            <person name="Nomoto F."/>
            <person name="Miura H."/>
            <person name="Takahashi Y."/>
            <person name="Fujita N."/>
        </authorList>
    </citation>
    <scope>NUCLEOTIDE SEQUENCE [LARGE SCALE GENOMIC DNA]</scope>
    <source>
        <strain evidence="3">ATCC 33774 / DSM 43861 / JCM 3304 / KCC A-0304 / NBRC 14216 / KM-6054</strain>
    </source>
</reference>
<gene>
    <name evidence="2" type="ordered locus">KSE_48760</name>
</gene>
<protein>
    <recommendedName>
        <fullName evidence="4">ATP-binding protein</fullName>
    </recommendedName>
</protein>
<dbReference type="AlphaFoldDB" id="E4NGM4"/>
<sequence length="99" mass="10706">MPVRRAHRERRSGRARPATGGTEAVEVKIGVQNANREIVLESAQSAEEVADAVAKALDGTSKLFTLSDEHGRRVLVPADRLAYVEIGEPNVRKVGFGTL</sequence>
<evidence type="ECO:0008006" key="4">
    <source>
        <dbReference type="Google" id="ProtNLM"/>
    </source>
</evidence>
<proteinExistence type="predicted"/>
<dbReference type="InterPro" id="IPR021456">
    <property type="entry name" value="DUF3107"/>
</dbReference>
<evidence type="ECO:0000256" key="1">
    <source>
        <dbReference type="SAM" id="MobiDB-lite"/>
    </source>
</evidence>
<dbReference type="Pfam" id="PF11305">
    <property type="entry name" value="DUF3107"/>
    <property type="match status" value="1"/>
</dbReference>
<keyword evidence="3" id="KW-1185">Reference proteome</keyword>
<dbReference type="PATRIC" id="fig|452652.3.peg.4863"/>
<dbReference type="STRING" id="452652.KSE_48760"/>
<name>E4NGM4_KITSK</name>
<feature type="region of interest" description="Disordered" evidence="1">
    <location>
        <begin position="1"/>
        <end position="22"/>
    </location>
</feature>